<dbReference type="InterPro" id="IPR007210">
    <property type="entry name" value="ABC_Gly_betaine_transp_sub-bd"/>
</dbReference>
<evidence type="ECO:0000259" key="6">
    <source>
        <dbReference type="Pfam" id="PF04069"/>
    </source>
</evidence>
<dbReference type="PANTHER" id="PTHR47737">
    <property type="entry name" value="GLYCINE BETAINE/PROLINE BETAINE TRANSPORT SYSTEM PERMEASE PROTEIN PROW"/>
    <property type="match status" value="1"/>
</dbReference>
<keyword evidence="5" id="KW-0732">Signal</keyword>
<dbReference type="SUPFAM" id="SSF53850">
    <property type="entry name" value="Periplasmic binding protein-like II"/>
    <property type="match status" value="2"/>
</dbReference>
<organism evidence="7 8">
    <name type="scientific">Fructilactobacillus fructivorans</name>
    <dbReference type="NCBI Taxonomy" id="1614"/>
    <lineage>
        <taxon>Bacteria</taxon>
        <taxon>Bacillati</taxon>
        <taxon>Bacillota</taxon>
        <taxon>Bacilli</taxon>
        <taxon>Lactobacillales</taxon>
        <taxon>Lactobacillaceae</taxon>
        <taxon>Fructilactobacillus</taxon>
    </lineage>
</organism>
<dbReference type="PANTHER" id="PTHR47737:SF1">
    <property type="entry name" value="GLYCINE BETAINE_PROLINE BETAINE TRANSPORT SYSTEM PERMEASE PROTEIN PROW"/>
    <property type="match status" value="1"/>
</dbReference>
<dbReference type="GO" id="GO:0015226">
    <property type="term" value="F:carnitine transmembrane transporter activity"/>
    <property type="evidence" value="ECO:0007669"/>
    <property type="project" value="TreeGrafter"/>
</dbReference>
<feature type="chain" id="PRO_5042240286" evidence="5">
    <location>
        <begin position="27"/>
        <end position="303"/>
    </location>
</feature>
<evidence type="ECO:0000313" key="7">
    <source>
        <dbReference type="EMBL" id="QFX92316.1"/>
    </source>
</evidence>
<evidence type="ECO:0000256" key="4">
    <source>
        <dbReference type="ARBA" id="ARBA00023136"/>
    </source>
</evidence>
<dbReference type="GO" id="GO:0031460">
    <property type="term" value="P:glycine betaine transport"/>
    <property type="evidence" value="ECO:0007669"/>
    <property type="project" value="TreeGrafter"/>
</dbReference>
<dbReference type="GO" id="GO:0005275">
    <property type="term" value="F:amine transmembrane transporter activity"/>
    <property type="evidence" value="ECO:0007669"/>
    <property type="project" value="TreeGrafter"/>
</dbReference>
<evidence type="ECO:0000256" key="3">
    <source>
        <dbReference type="ARBA" id="ARBA00022475"/>
    </source>
</evidence>
<keyword evidence="4" id="KW-0472">Membrane</keyword>
<sequence length="303" mass="33690">MNKKFTKWILGITSALLLAVTLTACSVNPPKYNPNAKVGPQVNYTITGIDSGAGEMASTTKVLQTYGLKKAKWQLQASSTAAMLSSLNKALKYKQPIVITGWTPHWMFQKYPIKFLKDPKNTYGKAEHIQTLIHKGFEKKNPGAVKLLKQFHWNDEMMDEVMFKIDKGENAEKASKEFLANHPEQVKQWLNGVPEGHGQPVRLVLVSWDSELSSSNVVAQLLRMKGYKPTLSAMEAQPMWTALSTGSADASTAGWLPTTMGPMYKKYKNNVEIVGTSIDKAKVGLAVPKYMKNINSIEDLKNK</sequence>
<reference evidence="7 8" key="1">
    <citation type="submission" date="2019-10" db="EMBL/GenBank/DDBJ databases">
        <title>Genome sequencing of Lactobacillus fructivorans.</title>
        <authorList>
            <person name="Kim K."/>
        </authorList>
    </citation>
    <scope>NUCLEOTIDE SEQUENCE [LARGE SCALE GENOMIC DNA]</scope>
    <source>
        <strain evidence="7 8">LF543</strain>
    </source>
</reference>
<dbReference type="AlphaFoldDB" id="A0AAE6NZI1"/>
<feature type="domain" description="ABC-type glycine betaine transport system substrate-binding" evidence="6">
    <location>
        <begin position="38"/>
        <end position="181"/>
    </location>
</feature>
<protein>
    <submittedName>
        <fullName evidence="7">Glycine/betaine ABC transporter</fullName>
    </submittedName>
</protein>
<proteinExistence type="predicted"/>
<dbReference type="GO" id="GO:0015871">
    <property type="term" value="P:choline transport"/>
    <property type="evidence" value="ECO:0007669"/>
    <property type="project" value="TreeGrafter"/>
</dbReference>
<feature type="domain" description="ABC-type glycine betaine transport system substrate-binding" evidence="6">
    <location>
        <begin position="200"/>
        <end position="302"/>
    </location>
</feature>
<evidence type="ECO:0000313" key="8">
    <source>
        <dbReference type="Proteomes" id="UP000327194"/>
    </source>
</evidence>
<accession>A0AAE6NZI1</accession>
<evidence type="ECO:0000256" key="2">
    <source>
        <dbReference type="ARBA" id="ARBA00022448"/>
    </source>
</evidence>
<feature type="signal peptide" evidence="5">
    <location>
        <begin position="1"/>
        <end position="26"/>
    </location>
</feature>
<dbReference type="RefSeq" id="WP_010022599.1">
    <property type="nucleotide sequence ID" value="NZ_AZDS01000005.1"/>
</dbReference>
<dbReference type="EMBL" id="CP045562">
    <property type="protein sequence ID" value="QFX92316.1"/>
    <property type="molecule type" value="Genomic_DNA"/>
</dbReference>
<keyword evidence="2" id="KW-0813">Transport</keyword>
<keyword evidence="3" id="KW-1003">Cell membrane</keyword>
<gene>
    <name evidence="7" type="ORF">LF543_01425</name>
</gene>
<dbReference type="Gene3D" id="3.40.190.100">
    <property type="entry name" value="Glycine betaine-binding periplasmic protein, domain 2"/>
    <property type="match status" value="1"/>
</dbReference>
<name>A0AAE6NZI1_9LACO</name>
<comment type="subcellular location">
    <subcellularLocation>
        <location evidence="1">Cell membrane</location>
    </subcellularLocation>
</comment>
<evidence type="ECO:0000256" key="5">
    <source>
        <dbReference type="SAM" id="SignalP"/>
    </source>
</evidence>
<dbReference type="PROSITE" id="PS51257">
    <property type="entry name" value="PROKAR_LIPOPROTEIN"/>
    <property type="match status" value="1"/>
</dbReference>
<dbReference type="Gene3D" id="3.10.105.10">
    <property type="entry name" value="Dipeptide-binding Protein, Domain 3"/>
    <property type="match status" value="1"/>
</dbReference>
<dbReference type="Pfam" id="PF04069">
    <property type="entry name" value="OpuAC"/>
    <property type="match status" value="2"/>
</dbReference>
<dbReference type="GO" id="GO:0043190">
    <property type="term" value="C:ATP-binding cassette (ABC) transporter complex"/>
    <property type="evidence" value="ECO:0007669"/>
    <property type="project" value="InterPro"/>
</dbReference>
<evidence type="ECO:0000256" key="1">
    <source>
        <dbReference type="ARBA" id="ARBA00004236"/>
    </source>
</evidence>
<dbReference type="Proteomes" id="UP000327194">
    <property type="component" value="Chromosome"/>
</dbReference>
<dbReference type="KEGG" id="lfv:LF543_01425"/>